<sequence length="427" mass="49226">SLTVWNRCPPFTVHSSPVMYSHLEATQKNLLERSEAYKAAARELLEAQVSAKTDPEATEEQKLTARIAEIRLIAPEERTAVQFLELMQAIYVHAADCRDYGCVYQHACWRMRGLRYRVERLKKKEPSVFAAVWNRHVILEMHTESCYMTDKCYCTNIDHYRYFLKHALKDFTRMEKELMERQEDVRKRLALEAMPIVAFFQDQIIAPEKIGKADKDPKRPGARWLIHQIWEGTLNGFHNMKDANANRPSLNEVIRTERERLRAARADVRPCILDRDGCCDCKCAKEIDPALPGTSEGLQRSANDSEISFETIAAEYALNVGTPEWRLQQELLYPISIDCDHAPEKMCHCTINDTPVDLGIGMRFKLPPRIKRCANEISADMRTEIVDMVSARLKERAIIANRPLVGEPRVATISCYYKGEKWRAVYC</sequence>
<accession>A0AAV5V4H3</accession>
<evidence type="ECO:0000313" key="1">
    <source>
        <dbReference type="EMBL" id="GMT13253.1"/>
    </source>
</evidence>
<organism evidence="1 2">
    <name type="scientific">Pristionchus fissidentatus</name>
    <dbReference type="NCBI Taxonomy" id="1538716"/>
    <lineage>
        <taxon>Eukaryota</taxon>
        <taxon>Metazoa</taxon>
        <taxon>Ecdysozoa</taxon>
        <taxon>Nematoda</taxon>
        <taxon>Chromadorea</taxon>
        <taxon>Rhabditida</taxon>
        <taxon>Rhabditina</taxon>
        <taxon>Diplogasteromorpha</taxon>
        <taxon>Diplogasteroidea</taxon>
        <taxon>Neodiplogasteridae</taxon>
        <taxon>Pristionchus</taxon>
    </lineage>
</organism>
<protein>
    <submittedName>
        <fullName evidence="1">Uncharacterized protein</fullName>
    </submittedName>
</protein>
<feature type="non-terminal residue" evidence="1">
    <location>
        <position position="1"/>
    </location>
</feature>
<dbReference type="EMBL" id="BTSY01000002">
    <property type="protein sequence ID" value="GMT13253.1"/>
    <property type="molecule type" value="Genomic_DNA"/>
</dbReference>
<proteinExistence type="predicted"/>
<gene>
    <name evidence="1" type="ORF">PFISCL1PPCAC_4550</name>
</gene>
<comment type="caution">
    <text evidence="1">The sequence shown here is derived from an EMBL/GenBank/DDBJ whole genome shotgun (WGS) entry which is preliminary data.</text>
</comment>
<dbReference type="AlphaFoldDB" id="A0AAV5V4H3"/>
<feature type="non-terminal residue" evidence="1">
    <location>
        <position position="427"/>
    </location>
</feature>
<dbReference type="Proteomes" id="UP001432322">
    <property type="component" value="Unassembled WGS sequence"/>
</dbReference>
<evidence type="ECO:0000313" key="2">
    <source>
        <dbReference type="Proteomes" id="UP001432322"/>
    </source>
</evidence>
<name>A0AAV5V4H3_9BILA</name>
<keyword evidence="2" id="KW-1185">Reference proteome</keyword>
<reference evidence="1" key="1">
    <citation type="submission" date="2023-10" db="EMBL/GenBank/DDBJ databases">
        <title>Genome assembly of Pristionchus species.</title>
        <authorList>
            <person name="Yoshida K."/>
            <person name="Sommer R.J."/>
        </authorList>
    </citation>
    <scope>NUCLEOTIDE SEQUENCE</scope>
    <source>
        <strain evidence="1">RS5133</strain>
    </source>
</reference>